<reference evidence="1" key="1">
    <citation type="submission" date="2020-06" db="EMBL/GenBank/DDBJ databases">
        <title>WGS assembly of Ceratodon purpureus strain R40.</title>
        <authorList>
            <person name="Carey S.B."/>
            <person name="Jenkins J."/>
            <person name="Shu S."/>
            <person name="Lovell J.T."/>
            <person name="Sreedasyam A."/>
            <person name="Maumus F."/>
            <person name="Tiley G.P."/>
            <person name="Fernandez-Pozo N."/>
            <person name="Barry K."/>
            <person name="Chen C."/>
            <person name="Wang M."/>
            <person name="Lipzen A."/>
            <person name="Daum C."/>
            <person name="Saski C.A."/>
            <person name="Payton A.C."/>
            <person name="Mcbreen J.C."/>
            <person name="Conrad R.E."/>
            <person name="Kollar L.M."/>
            <person name="Olsson S."/>
            <person name="Huttunen S."/>
            <person name="Landis J.B."/>
            <person name="Wickett N.J."/>
            <person name="Johnson M.G."/>
            <person name="Rensing S.A."/>
            <person name="Grimwood J."/>
            <person name="Schmutz J."/>
            <person name="Mcdaniel S.F."/>
        </authorList>
    </citation>
    <scope>NUCLEOTIDE SEQUENCE</scope>
    <source>
        <strain evidence="1">R40</strain>
    </source>
</reference>
<sequence length="60" mass="7055">MNQRYSQAQSTRFINRVVCVELNLFIALVRLMANVKRNVACGLHELDYRYSSFSNYLPQI</sequence>
<comment type="caution">
    <text evidence="1">The sequence shown here is derived from an EMBL/GenBank/DDBJ whole genome shotgun (WGS) entry which is preliminary data.</text>
</comment>
<proteinExistence type="predicted"/>
<evidence type="ECO:0000313" key="1">
    <source>
        <dbReference type="EMBL" id="KAG0574634.1"/>
    </source>
</evidence>
<evidence type="ECO:0000313" key="2">
    <source>
        <dbReference type="Proteomes" id="UP000822688"/>
    </source>
</evidence>
<name>A0A8T0HUI2_CERPU</name>
<accession>A0A8T0HUI2</accession>
<dbReference type="AlphaFoldDB" id="A0A8T0HUI2"/>
<organism evidence="1 2">
    <name type="scientific">Ceratodon purpureus</name>
    <name type="common">Fire moss</name>
    <name type="synonym">Dicranum purpureum</name>
    <dbReference type="NCBI Taxonomy" id="3225"/>
    <lineage>
        <taxon>Eukaryota</taxon>
        <taxon>Viridiplantae</taxon>
        <taxon>Streptophyta</taxon>
        <taxon>Embryophyta</taxon>
        <taxon>Bryophyta</taxon>
        <taxon>Bryophytina</taxon>
        <taxon>Bryopsida</taxon>
        <taxon>Dicranidae</taxon>
        <taxon>Pseudoditrichales</taxon>
        <taxon>Ditrichaceae</taxon>
        <taxon>Ceratodon</taxon>
    </lineage>
</organism>
<protein>
    <submittedName>
        <fullName evidence="1">Uncharacterized protein</fullName>
    </submittedName>
</protein>
<dbReference type="EMBL" id="CM026426">
    <property type="protein sequence ID" value="KAG0574634.1"/>
    <property type="molecule type" value="Genomic_DNA"/>
</dbReference>
<gene>
    <name evidence="1" type="ORF">KC19_VG278400</name>
</gene>
<dbReference type="Proteomes" id="UP000822688">
    <property type="component" value="Chromosome V"/>
</dbReference>
<keyword evidence="2" id="KW-1185">Reference proteome</keyword>